<accession>A0A139I458</accession>
<name>A0A139I458_9PEZI</name>
<evidence type="ECO:0000313" key="2">
    <source>
        <dbReference type="EMBL" id="KXT09540.1"/>
    </source>
</evidence>
<evidence type="ECO:0000313" key="3">
    <source>
        <dbReference type="Proteomes" id="UP000073492"/>
    </source>
</evidence>
<reference evidence="2 3" key="1">
    <citation type="submission" date="2015-07" db="EMBL/GenBank/DDBJ databases">
        <title>Comparative genomics of the Sigatoka disease complex on banana suggests a link between parallel evolutionary changes in Pseudocercospora fijiensis and Pseudocercospora eumusae and increased virulence on the banana host.</title>
        <authorList>
            <person name="Chang T.-C."/>
            <person name="Salvucci A."/>
            <person name="Crous P.W."/>
            <person name="Stergiopoulos I."/>
        </authorList>
    </citation>
    <scope>NUCLEOTIDE SEQUENCE [LARGE SCALE GENOMIC DNA]</scope>
    <source>
        <strain evidence="2 3">CBS 116634</strain>
    </source>
</reference>
<dbReference type="Proteomes" id="UP000073492">
    <property type="component" value="Unassembled WGS sequence"/>
</dbReference>
<comment type="caution">
    <text evidence="2">The sequence shown here is derived from an EMBL/GenBank/DDBJ whole genome shotgun (WGS) entry which is preliminary data.</text>
</comment>
<protein>
    <submittedName>
        <fullName evidence="2">Uncharacterized protein</fullName>
    </submittedName>
</protein>
<dbReference type="EMBL" id="LFZO01000329">
    <property type="protein sequence ID" value="KXT09540.1"/>
    <property type="molecule type" value="Genomic_DNA"/>
</dbReference>
<proteinExistence type="predicted"/>
<evidence type="ECO:0000256" key="1">
    <source>
        <dbReference type="SAM" id="MobiDB-lite"/>
    </source>
</evidence>
<sequence>MANTSPSREELKNVTFESVAAGQNCTLAIIERSEDKNECCRKAGDDSPSQTQSARPDSVRQLTPDIQEPPPASDIQRWRSWAEPAGDGGVERKKEVGSQSRSA</sequence>
<feature type="region of interest" description="Disordered" evidence="1">
    <location>
        <begin position="35"/>
        <end position="103"/>
    </location>
</feature>
<dbReference type="AlphaFoldDB" id="A0A139I458"/>
<organism evidence="2 3">
    <name type="scientific">Pseudocercospora musae</name>
    <dbReference type="NCBI Taxonomy" id="113226"/>
    <lineage>
        <taxon>Eukaryota</taxon>
        <taxon>Fungi</taxon>
        <taxon>Dikarya</taxon>
        <taxon>Ascomycota</taxon>
        <taxon>Pezizomycotina</taxon>
        <taxon>Dothideomycetes</taxon>
        <taxon>Dothideomycetidae</taxon>
        <taxon>Mycosphaerellales</taxon>
        <taxon>Mycosphaerellaceae</taxon>
        <taxon>Pseudocercospora</taxon>
    </lineage>
</organism>
<gene>
    <name evidence="2" type="ORF">AC579_3039</name>
</gene>
<feature type="compositionally biased region" description="Basic and acidic residues" evidence="1">
    <location>
        <begin position="35"/>
        <end position="45"/>
    </location>
</feature>
<keyword evidence="3" id="KW-1185">Reference proteome</keyword>